<reference evidence="4" key="1">
    <citation type="submission" date="2018-05" db="EMBL/GenBank/DDBJ databases">
        <title>Draft genome of Mucuna pruriens seed.</title>
        <authorList>
            <person name="Nnadi N.E."/>
            <person name="Vos R."/>
            <person name="Hasami M.H."/>
            <person name="Devisetty U.K."/>
            <person name="Aguiy J.C."/>
        </authorList>
    </citation>
    <scope>NUCLEOTIDE SEQUENCE [LARGE SCALE GENOMIC DNA]</scope>
    <source>
        <strain evidence="4">JCA_2017</strain>
    </source>
</reference>
<proteinExistence type="predicted"/>
<evidence type="ECO:0000256" key="1">
    <source>
        <dbReference type="SAM" id="Phobius"/>
    </source>
</evidence>
<feature type="domain" description="SPARK" evidence="3">
    <location>
        <begin position="7"/>
        <end position="126"/>
    </location>
</feature>
<evidence type="ECO:0000259" key="3">
    <source>
        <dbReference type="Pfam" id="PF19160"/>
    </source>
</evidence>
<dbReference type="Pfam" id="PF19160">
    <property type="entry name" value="SPARK"/>
    <property type="match status" value="1"/>
</dbReference>
<keyword evidence="1" id="KW-1133">Transmembrane helix</keyword>
<accession>A0A371F405</accession>
<gene>
    <name evidence="4" type="ORF">CR513_47474</name>
</gene>
<dbReference type="InterPro" id="IPR043891">
    <property type="entry name" value="SPARK"/>
</dbReference>
<evidence type="ECO:0000313" key="4">
    <source>
        <dbReference type="EMBL" id="RDX72975.1"/>
    </source>
</evidence>
<dbReference type="EMBL" id="QJKJ01010696">
    <property type="protein sequence ID" value="RDX72975.1"/>
    <property type="molecule type" value="Genomic_DNA"/>
</dbReference>
<comment type="caution">
    <text evidence="4">The sequence shown here is derived from an EMBL/GenBank/DDBJ whole genome shotgun (WGS) entry which is preliminary data.</text>
</comment>
<keyword evidence="1" id="KW-0812">Transmembrane</keyword>
<organism evidence="4 5">
    <name type="scientific">Mucuna pruriens</name>
    <name type="common">Velvet bean</name>
    <name type="synonym">Dolichos pruriens</name>
    <dbReference type="NCBI Taxonomy" id="157652"/>
    <lineage>
        <taxon>Eukaryota</taxon>
        <taxon>Viridiplantae</taxon>
        <taxon>Streptophyta</taxon>
        <taxon>Embryophyta</taxon>
        <taxon>Tracheophyta</taxon>
        <taxon>Spermatophyta</taxon>
        <taxon>Magnoliopsida</taxon>
        <taxon>eudicotyledons</taxon>
        <taxon>Gunneridae</taxon>
        <taxon>Pentapetalae</taxon>
        <taxon>rosids</taxon>
        <taxon>fabids</taxon>
        <taxon>Fabales</taxon>
        <taxon>Fabaceae</taxon>
        <taxon>Papilionoideae</taxon>
        <taxon>50 kb inversion clade</taxon>
        <taxon>NPAAA clade</taxon>
        <taxon>indigoferoid/millettioid clade</taxon>
        <taxon>Phaseoleae</taxon>
        <taxon>Mucuna</taxon>
    </lineage>
</organism>
<sequence>MQTMLVAYLLSLFGIGLAQHLKETSQFHLPNLATSISCLQDFQSKLTSLSLPSNLVNCLDPLQFVISPNICAGIQTIPDWIRKLGQTIPLHTACKLDLTDLSLCDLCVGASLRSLIGNISHSTDCFYFTILYAAGIVNEYGPQSNGAVICLFSMSVYSQGGSRGKGHRPLVFGLIGAGVALLVMPFLLGLYVWYDR</sequence>
<feature type="transmembrane region" description="Helical" evidence="1">
    <location>
        <begin position="170"/>
        <end position="194"/>
    </location>
</feature>
<evidence type="ECO:0000256" key="2">
    <source>
        <dbReference type="SAM" id="SignalP"/>
    </source>
</evidence>
<keyword evidence="1" id="KW-0472">Membrane</keyword>
<dbReference type="OrthoDB" id="122279at2759"/>
<feature type="chain" id="PRO_5016868396" evidence="2">
    <location>
        <begin position="19"/>
        <end position="196"/>
    </location>
</feature>
<keyword evidence="5" id="KW-1185">Reference proteome</keyword>
<dbReference type="GO" id="GO:0016301">
    <property type="term" value="F:kinase activity"/>
    <property type="evidence" value="ECO:0007669"/>
    <property type="project" value="UniProtKB-KW"/>
</dbReference>
<dbReference type="AlphaFoldDB" id="A0A371F405"/>
<evidence type="ECO:0000313" key="5">
    <source>
        <dbReference type="Proteomes" id="UP000257109"/>
    </source>
</evidence>
<dbReference type="STRING" id="157652.A0A371F405"/>
<feature type="signal peptide" evidence="2">
    <location>
        <begin position="1"/>
        <end position="18"/>
    </location>
</feature>
<feature type="non-terminal residue" evidence="4">
    <location>
        <position position="196"/>
    </location>
</feature>
<protein>
    <submittedName>
        <fullName evidence="4">Receptor-like protein kinase</fullName>
    </submittedName>
</protein>
<dbReference type="Proteomes" id="UP000257109">
    <property type="component" value="Unassembled WGS sequence"/>
</dbReference>
<keyword evidence="2" id="KW-0732">Signal</keyword>
<name>A0A371F405_MUCPR</name>